<dbReference type="InterPro" id="IPR034003">
    <property type="entry name" value="ABCG_PDR_2"/>
</dbReference>
<dbReference type="Proteomes" id="UP000770015">
    <property type="component" value="Unassembled WGS sequence"/>
</dbReference>
<evidence type="ECO:0000256" key="2">
    <source>
        <dbReference type="ARBA" id="ARBA00006012"/>
    </source>
</evidence>
<comment type="caution">
    <text evidence="12">The sequence shown here is derived from an EMBL/GenBank/DDBJ whole genome shotgun (WGS) entry which is preliminary data.</text>
</comment>
<feature type="transmembrane region" description="Helical" evidence="10">
    <location>
        <begin position="683"/>
        <end position="704"/>
    </location>
</feature>
<feature type="transmembrane region" description="Helical" evidence="10">
    <location>
        <begin position="573"/>
        <end position="595"/>
    </location>
</feature>
<comment type="subcellular location">
    <subcellularLocation>
        <location evidence="1">Membrane</location>
        <topology evidence="1">Multi-pass membrane protein</topology>
    </subcellularLocation>
</comment>
<feature type="transmembrane region" description="Helical" evidence="10">
    <location>
        <begin position="792"/>
        <end position="812"/>
    </location>
</feature>
<feature type="transmembrane region" description="Helical" evidence="10">
    <location>
        <begin position="1255"/>
        <end position="1278"/>
    </location>
</feature>
<dbReference type="InterPro" id="IPR029481">
    <property type="entry name" value="ABC_trans_N"/>
</dbReference>
<dbReference type="InterPro" id="IPR017871">
    <property type="entry name" value="ABC_transporter-like_CS"/>
</dbReference>
<feature type="transmembrane region" description="Helical" evidence="10">
    <location>
        <begin position="649"/>
        <end position="671"/>
    </location>
</feature>
<accession>A0A9P9AB29</accession>
<dbReference type="Gene3D" id="3.40.50.300">
    <property type="entry name" value="P-loop containing nucleotide triphosphate hydrolases"/>
    <property type="match status" value="2"/>
</dbReference>
<dbReference type="SUPFAM" id="SSF52540">
    <property type="entry name" value="P-loop containing nucleoside triphosphate hydrolases"/>
    <property type="match status" value="2"/>
</dbReference>
<evidence type="ECO:0000256" key="10">
    <source>
        <dbReference type="SAM" id="Phobius"/>
    </source>
</evidence>
<feature type="domain" description="ABC transporter" evidence="11">
    <location>
        <begin position="174"/>
        <end position="428"/>
    </location>
</feature>
<evidence type="ECO:0000256" key="9">
    <source>
        <dbReference type="SAM" id="MobiDB-lite"/>
    </source>
</evidence>
<dbReference type="InterPro" id="IPR043926">
    <property type="entry name" value="ABCG_dom"/>
</dbReference>
<dbReference type="EMBL" id="JAGSXJ010000004">
    <property type="protein sequence ID" value="KAH6692263.1"/>
    <property type="molecule type" value="Genomic_DNA"/>
</dbReference>
<evidence type="ECO:0000313" key="12">
    <source>
        <dbReference type="EMBL" id="KAH6692263.1"/>
    </source>
</evidence>
<dbReference type="GO" id="GO:0005524">
    <property type="term" value="F:ATP binding"/>
    <property type="evidence" value="ECO:0007669"/>
    <property type="project" value="UniProtKB-KW"/>
</dbReference>
<evidence type="ECO:0000259" key="11">
    <source>
        <dbReference type="PROSITE" id="PS50893"/>
    </source>
</evidence>
<dbReference type="InterPro" id="IPR034001">
    <property type="entry name" value="ABCG_PDR_1"/>
</dbReference>
<dbReference type="FunFam" id="3.40.50.300:FF:000054">
    <property type="entry name" value="ABC multidrug transporter atrF"/>
    <property type="match status" value="1"/>
</dbReference>
<protein>
    <submittedName>
        <fullName evidence="12">ABC transporter CDR4</fullName>
    </submittedName>
</protein>
<evidence type="ECO:0000256" key="6">
    <source>
        <dbReference type="ARBA" id="ARBA00022840"/>
    </source>
</evidence>
<organism evidence="12 13">
    <name type="scientific">Plectosphaerella plurivora</name>
    <dbReference type="NCBI Taxonomy" id="936078"/>
    <lineage>
        <taxon>Eukaryota</taxon>
        <taxon>Fungi</taxon>
        <taxon>Dikarya</taxon>
        <taxon>Ascomycota</taxon>
        <taxon>Pezizomycotina</taxon>
        <taxon>Sordariomycetes</taxon>
        <taxon>Hypocreomycetidae</taxon>
        <taxon>Glomerellales</taxon>
        <taxon>Plectosphaerellaceae</taxon>
        <taxon>Plectosphaerella</taxon>
    </lineage>
</organism>
<dbReference type="PROSITE" id="PS00211">
    <property type="entry name" value="ABC_TRANSPORTER_1"/>
    <property type="match status" value="1"/>
</dbReference>
<evidence type="ECO:0000313" key="13">
    <source>
        <dbReference type="Proteomes" id="UP000770015"/>
    </source>
</evidence>
<evidence type="ECO:0000256" key="7">
    <source>
        <dbReference type="ARBA" id="ARBA00022989"/>
    </source>
</evidence>
<proteinExistence type="inferred from homology"/>
<feature type="domain" description="ABC transporter" evidence="11">
    <location>
        <begin position="884"/>
        <end position="1126"/>
    </location>
</feature>
<evidence type="ECO:0000256" key="8">
    <source>
        <dbReference type="ARBA" id="ARBA00023136"/>
    </source>
</evidence>
<evidence type="ECO:0000256" key="3">
    <source>
        <dbReference type="ARBA" id="ARBA00022448"/>
    </source>
</evidence>
<keyword evidence="6" id="KW-0067">ATP-binding</keyword>
<dbReference type="InterPro" id="IPR003593">
    <property type="entry name" value="AAA+_ATPase"/>
</dbReference>
<feature type="transmembrane region" description="Helical" evidence="10">
    <location>
        <begin position="538"/>
        <end position="561"/>
    </location>
</feature>
<dbReference type="Pfam" id="PF00005">
    <property type="entry name" value="ABC_tran"/>
    <property type="match status" value="2"/>
</dbReference>
<keyword evidence="5" id="KW-0547">Nucleotide-binding</keyword>
<feature type="transmembrane region" description="Helical" evidence="10">
    <location>
        <begin position="1298"/>
        <end position="1325"/>
    </location>
</feature>
<dbReference type="GO" id="GO:0140359">
    <property type="term" value="F:ABC-type transporter activity"/>
    <property type="evidence" value="ECO:0007669"/>
    <property type="project" value="InterPro"/>
</dbReference>
<keyword evidence="3" id="KW-0813">Transport</keyword>
<dbReference type="PANTHER" id="PTHR19241">
    <property type="entry name" value="ATP-BINDING CASSETTE TRANSPORTER"/>
    <property type="match status" value="1"/>
</dbReference>
<evidence type="ECO:0000256" key="4">
    <source>
        <dbReference type="ARBA" id="ARBA00022692"/>
    </source>
</evidence>
<dbReference type="FunFam" id="3.40.50.300:FF:000881">
    <property type="entry name" value="ABC multidrug transporter A-1"/>
    <property type="match status" value="1"/>
</dbReference>
<keyword evidence="4 10" id="KW-0812">Transmembrane</keyword>
<feature type="transmembrane region" description="Helical" evidence="10">
    <location>
        <begin position="1496"/>
        <end position="1517"/>
    </location>
</feature>
<dbReference type="OrthoDB" id="245989at2759"/>
<reference evidence="12" key="1">
    <citation type="journal article" date="2021" name="Nat. Commun.">
        <title>Genetic determinants of endophytism in the Arabidopsis root mycobiome.</title>
        <authorList>
            <person name="Mesny F."/>
            <person name="Miyauchi S."/>
            <person name="Thiergart T."/>
            <person name="Pickel B."/>
            <person name="Atanasova L."/>
            <person name="Karlsson M."/>
            <person name="Huettel B."/>
            <person name="Barry K.W."/>
            <person name="Haridas S."/>
            <person name="Chen C."/>
            <person name="Bauer D."/>
            <person name="Andreopoulos W."/>
            <person name="Pangilinan J."/>
            <person name="LaButti K."/>
            <person name="Riley R."/>
            <person name="Lipzen A."/>
            <person name="Clum A."/>
            <person name="Drula E."/>
            <person name="Henrissat B."/>
            <person name="Kohler A."/>
            <person name="Grigoriev I.V."/>
            <person name="Martin F.M."/>
            <person name="Hacquard S."/>
        </authorList>
    </citation>
    <scope>NUCLEOTIDE SEQUENCE</scope>
    <source>
        <strain evidence="12">MPI-SDFR-AT-0117</strain>
    </source>
</reference>
<name>A0A9P9AB29_9PEZI</name>
<dbReference type="Pfam" id="PF06422">
    <property type="entry name" value="PDR_CDR"/>
    <property type="match status" value="1"/>
</dbReference>
<dbReference type="InterPro" id="IPR027417">
    <property type="entry name" value="P-loop_NTPase"/>
</dbReference>
<feature type="compositionally biased region" description="Polar residues" evidence="9">
    <location>
        <begin position="9"/>
        <end position="19"/>
    </location>
</feature>
<keyword evidence="7 10" id="KW-1133">Transmembrane helix</keyword>
<feature type="transmembrane region" description="Helical" evidence="10">
    <location>
        <begin position="1372"/>
        <end position="1392"/>
    </location>
</feature>
<feature type="transmembrane region" description="Helical" evidence="10">
    <location>
        <begin position="1345"/>
        <end position="1365"/>
    </location>
</feature>
<dbReference type="GO" id="GO:0016020">
    <property type="term" value="C:membrane"/>
    <property type="evidence" value="ECO:0007669"/>
    <property type="project" value="UniProtKB-SubCell"/>
</dbReference>
<comment type="similarity">
    <text evidence="2">Belongs to the ABC transporter superfamily. ABCG family. PDR (TC 3.A.1.205) subfamily.</text>
</comment>
<dbReference type="Pfam" id="PF14510">
    <property type="entry name" value="ABC_trans_N"/>
    <property type="match status" value="1"/>
</dbReference>
<dbReference type="Pfam" id="PF01061">
    <property type="entry name" value="ABC2_membrane"/>
    <property type="match status" value="2"/>
</dbReference>
<keyword evidence="13" id="KW-1185">Reference proteome</keyword>
<sequence>MSVPGISGIPTNYDGTAQSAGAPAANNDNHVHDDAATRATSFTEVSDTTRQDNAEKITPTKKRDESPEVADDDEDSEMERRASLVQSLARKYSTQRADIPAGTNPFIAAGEDGDSPLNPNSPHFSARAWAKAVVDTVQSAGAEFRTSGVAFQNLNVFGYGQATDYQKDVANIWLSLAGVVRGALGHGKRRIDILRNFDGVVHKGEMLVVLGPPGSGCSTLLKTIAGETNGLYTDDSSYFNYQGMTPKEMHTNHRGEAIYTAEVDVHFPMLTVGDTLTFAARARQPRELPGGTDRTVFSNHLRDVVMAMFGITHTINTRVGNEYIRGVSGGERKRVTIAEAALSGAPLQCWDNSTRGLDSANAIEFCKTLRLQTDLFRNTACVSIYQAPQSAYDLFDKAVVLYEGHQIFFGRADEARQYFIDLGFHCPARATTPDFLTSMTSPQERIVREGFEGRAPNTPEDFGRAWKESMHYRKLQAEIEEYKVTHPLNGPDAEAFRTLKQAQQAKGQRAKSPYTLSFMQQVQLCLWRGFQRLKGDPSLTIGSLIGNTGMALIIGSVFYNLQPNSNSFFQRGALLFFALLMNAFASALEILTLYAQRPIVEKHSRYALYHPSAEAVASMLCDMPYKIMNAIVFNLTLYFMTNLRREPGAFFFFLLFTFFTVMTMSMIFRTIASSSRTLSQAMVPAAILILILVIFTGFVIPIQYMPDWCRWLNYIDPLAYAFDSLVTNEFHGRRFDCTNYVPNVVGGLAPIYAGISGENRICSERGSVPGTEFVDGDLYASSSFGYEYANRWRNFGILIAFMIFFLFTYMTAAELVSEKKSKGEVLVFRRGHQHVDVKEKHSNDEEDGMVRVGPVTTHERQRAAAIGEKGNKDAGFIQEQTSTFHWNNVCFDVKIKKEDRRILDNVDGWVKPGTLTALMGVSGAGKTTLLDCLADRTSTGVITGEMLVDGYHRDSSFQRKTGYVQQQDLHLQTTTVREALEFSALLRQPAHVPRSEKIDYVDEVIKLLEMEEYADAVVGVPGEGLNVEQRKRLTIGVELAAKPPLLLFVDEPTSGLDSQTSWAILDLLEKLTKSGQAILCTIHQPSAMLFQRFDRLLFLAKGGRTVYFGDIGENSKAMTSYFERNGGFPCPEDANPAEWMLEVIGAAPGSTTDVNWHEAWRGSPEYAEVQAELQRLKDERAPTAPSSVATDKASYREFAASFFTQLQLVCHRVFQQYWRTPSYIYSKTALCVLVALFIGFVFYKAPNSIQGLQNQMFAIFNILTIFGQLVQQTMPYFVIQRSLYEVRERPSKVYGWKVFMLSQIIVELPWNTLMAVLMYVCWYYPVGLYNNAAVTDTVTERGALMFLFLLVFLLFTSTFTDFIIAGFETAEAGANIANLLFMLALVFCGVLANPDTLPRFWIFMYRVSPFTYIVSGMLSAAVANTPVVCAENEWLSMVPLNGTCEEYLESFIGAAGGYLQPGTEQSTESCSYCSIADTNVFLAGVKVDYADRWRNFGIVWVYIIFNICAALGLYWLARVPKKGGLFGKKKTE</sequence>
<dbReference type="Pfam" id="PF19055">
    <property type="entry name" value="ABC2_membrane_7"/>
    <property type="match status" value="1"/>
</dbReference>
<dbReference type="InterPro" id="IPR003439">
    <property type="entry name" value="ABC_transporter-like_ATP-bd"/>
</dbReference>
<evidence type="ECO:0000256" key="1">
    <source>
        <dbReference type="ARBA" id="ARBA00004141"/>
    </source>
</evidence>
<dbReference type="InterPro" id="IPR010929">
    <property type="entry name" value="PDR_CDR_ABC"/>
</dbReference>
<dbReference type="CDD" id="cd03232">
    <property type="entry name" value="ABCG_PDR_domain2"/>
    <property type="match status" value="1"/>
</dbReference>
<keyword evidence="8 10" id="KW-0472">Membrane</keyword>
<dbReference type="InterPro" id="IPR013525">
    <property type="entry name" value="ABC2_TM"/>
</dbReference>
<gene>
    <name evidence="12" type="ORF">F5X68DRAFT_267386</name>
</gene>
<dbReference type="CDD" id="cd03233">
    <property type="entry name" value="ABCG_PDR_domain1"/>
    <property type="match status" value="1"/>
</dbReference>
<feature type="region of interest" description="Disordered" evidence="9">
    <location>
        <begin position="1"/>
        <end position="81"/>
    </location>
</feature>
<dbReference type="PROSITE" id="PS50893">
    <property type="entry name" value="ABC_TRANSPORTER_2"/>
    <property type="match status" value="2"/>
</dbReference>
<feature type="compositionally biased region" description="Acidic residues" evidence="9">
    <location>
        <begin position="67"/>
        <end position="77"/>
    </location>
</feature>
<dbReference type="SMART" id="SM00382">
    <property type="entry name" value="AAA"/>
    <property type="match status" value="2"/>
</dbReference>
<feature type="transmembrane region" description="Helical" evidence="10">
    <location>
        <begin position="1224"/>
        <end position="1243"/>
    </location>
</feature>
<evidence type="ECO:0000256" key="5">
    <source>
        <dbReference type="ARBA" id="ARBA00022741"/>
    </source>
</evidence>
<dbReference type="GO" id="GO:0016887">
    <property type="term" value="F:ATP hydrolysis activity"/>
    <property type="evidence" value="ECO:0007669"/>
    <property type="project" value="InterPro"/>
</dbReference>